<evidence type="ECO:0000256" key="7">
    <source>
        <dbReference type="ARBA" id="ARBA00022692"/>
    </source>
</evidence>
<dbReference type="InterPro" id="IPR003661">
    <property type="entry name" value="HisK_dim/P_dom"/>
</dbReference>
<keyword evidence="10 11" id="KW-0472">Membrane</keyword>
<name>A0A1E7NJY3_CAMJU</name>
<keyword evidence="8 12" id="KW-0418">Kinase</keyword>
<comment type="catalytic activity">
    <reaction evidence="1">
        <text>ATP + protein L-histidine = ADP + protein N-phospho-L-histidine.</text>
        <dbReference type="EC" id="2.7.13.3"/>
    </reaction>
</comment>
<dbReference type="GO" id="GO:0016036">
    <property type="term" value="P:cellular response to phosphate starvation"/>
    <property type="evidence" value="ECO:0007669"/>
    <property type="project" value="TreeGrafter"/>
</dbReference>
<dbReference type="InterPro" id="IPR005467">
    <property type="entry name" value="His_kinase_dom"/>
</dbReference>
<dbReference type="GO" id="GO:0004721">
    <property type="term" value="F:phosphoprotein phosphatase activity"/>
    <property type="evidence" value="ECO:0007669"/>
    <property type="project" value="TreeGrafter"/>
</dbReference>
<keyword evidence="6" id="KW-0808">Transferase</keyword>
<dbReference type="GO" id="GO:0000155">
    <property type="term" value="F:phosphorelay sensor kinase activity"/>
    <property type="evidence" value="ECO:0007669"/>
    <property type="project" value="InterPro"/>
</dbReference>
<dbReference type="SMART" id="SM00388">
    <property type="entry name" value="HisKA"/>
    <property type="match status" value="1"/>
</dbReference>
<evidence type="ECO:0000256" key="8">
    <source>
        <dbReference type="ARBA" id="ARBA00022777"/>
    </source>
</evidence>
<accession>A0A1E7NJY3</accession>
<dbReference type="PROSITE" id="PS50109">
    <property type="entry name" value="HIS_KIN"/>
    <property type="match status" value="1"/>
</dbReference>
<dbReference type="InterPro" id="IPR036890">
    <property type="entry name" value="HATPase_C_sf"/>
</dbReference>
<dbReference type="SMART" id="SM00387">
    <property type="entry name" value="HATPase_c"/>
    <property type="match status" value="1"/>
</dbReference>
<dbReference type="EC" id="2.7.13.3" evidence="3"/>
<dbReference type="InterPro" id="IPR004358">
    <property type="entry name" value="Sig_transdc_His_kin-like_C"/>
</dbReference>
<dbReference type="EMBL" id="PRCK01000001">
    <property type="protein sequence ID" value="RTJ96619.1"/>
    <property type="molecule type" value="Genomic_DNA"/>
</dbReference>
<dbReference type="RefSeq" id="WP_052949407.1">
    <property type="nucleotide sequence ID" value="NZ_CAKJUK010000012.1"/>
</dbReference>
<dbReference type="AlphaFoldDB" id="A0A1E7NJY3"/>
<sequence>MLKTKNIFIVFFVVLALIFGFIFYTFTNSYLNFLLTKQYEQKIKSLDDVLKFSLLEHLNDANIKDFAKDTRADFIILNNDMKISSVKNPNFFSNLKEGEILNFNSKKILTKSFIYKGYKYIIIVYPRFLDLELFWTKIAIGFGVCLLFVFILMLLLGRRIEKNFNKILDFLDSIGDHKVVILEKGMFKEFNLLNEKLLKTKEKILKNTQKNKKQSDKITLKNTQLASVISAISHELKNPLSVIDLSLEMLKDEELEDKKLKKELLEKISRQSIKLNALTHKLNFVFNLNSEALQMQEFDLFSLCEKITKNPGFERVVLQGKSTKVKADEFLIEQVIINLLSNALKYSQKEVILTARDQKIIVQDFGKGIEEDKIKLITKKFYKIDVKSDNSFGLGLFLVKKILNIHKSYLEISSTLGYGSSFSFKLSQG</sequence>
<gene>
    <name evidence="12" type="ORF">C3H42_00015</name>
</gene>
<dbReference type="PANTHER" id="PTHR45453">
    <property type="entry name" value="PHOSPHATE REGULON SENSOR PROTEIN PHOR"/>
    <property type="match status" value="1"/>
</dbReference>
<feature type="transmembrane region" description="Helical" evidence="11">
    <location>
        <begin position="7"/>
        <end position="26"/>
    </location>
</feature>
<evidence type="ECO:0000256" key="6">
    <source>
        <dbReference type="ARBA" id="ARBA00022679"/>
    </source>
</evidence>
<protein>
    <recommendedName>
        <fullName evidence="3">histidine kinase</fullName>
        <ecNumber evidence="3">2.7.13.3</ecNumber>
    </recommendedName>
</protein>
<comment type="subcellular location">
    <subcellularLocation>
        <location evidence="2">Cell membrane</location>
        <topology evidence="2">Multi-pass membrane protein</topology>
    </subcellularLocation>
</comment>
<evidence type="ECO:0000256" key="5">
    <source>
        <dbReference type="ARBA" id="ARBA00022553"/>
    </source>
</evidence>
<dbReference type="InterPro" id="IPR003594">
    <property type="entry name" value="HATPase_dom"/>
</dbReference>
<keyword evidence="9 11" id="KW-1133">Transmembrane helix</keyword>
<keyword evidence="4" id="KW-1003">Cell membrane</keyword>
<evidence type="ECO:0000256" key="10">
    <source>
        <dbReference type="ARBA" id="ARBA00023136"/>
    </source>
</evidence>
<organism evidence="12 13">
    <name type="scientific">Campylobacter jejuni</name>
    <dbReference type="NCBI Taxonomy" id="197"/>
    <lineage>
        <taxon>Bacteria</taxon>
        <taxon>Pseudomonadati</taxon>
        <taxon>Campylobacterota</taxon>
        <taxon>Epsilonproteobacteria</taxon>
        <taxon>Campylobacterales</taxon>
        <taxon>Campylobacteraceae</taxon>
        <taxon>Campylobacter</taxon>
    </lineage>
</organism>
<evidence type="ECO:0000256" key="3">
    <source>
        <dbReference type="ARBA" id="ARBA00012438"/>
    </source>
</evidence>
<dbReference type="Gene3D" id="1.10.287.130">
    <property type="match status" value="1"/>
</dbReference>
<keyword evidence="5" id="KW-0597">Phosphoprotein</keyword>
<keyword evidence="7 11" id="KW-0812">Transmembrane</keyword>
<dbReference type="CDD" id="cd00082">
    <property type="entry name" value="HisKA"/>
    <property type="match status" value="1"/>
</dbReference>
<dbReference type="Gene3D" id="3.30.565.10">
    <property type="entry name" value="Histidine kinase-like ATPase, C-terminal domain"/>
    <property type="match status" value="1"/>
</dbReference>
<evidence type="ECO:0000313" key="12">
    <source>
        <dbReference type="EMBL" id="RTJ96619.1"/>
    </source>
</evidence>
<dbReference type="SUPFAM" id="SSF47384">
    <property type="entry name" value="Homodimeric domain of signal transducing histidine kinase"/>
    <property type="match status" value="1"/>
</dbReference>
<dbReference type="InterPro" id="IPR050351">
    <property type="entry name" value="BphY/WalK/GraS-like"/>
</dbReference>
<dbReference type="SUPFAM" id="SSF55874">
    <property type="entry name" value="ATPase domain of HSP90 chaperone/DNA topoisomerase II/histidine kinase"/>
    <property type="match status" value="1"/>
</dbReference>
<dbReference type="PRINTS" id="PR00344">
    <property type="entry name" value="BCTRLSENSOR"/>
</dbReference>
<comment type="caution">
    <text evidence="12">The sequence shown here is derived from an EMBL/GenBank/DDBJ whole genome shotgun (WGS) entry which is preliminary data.</text>
</comment>
<evidence type="ECO:0000256" key="9">
    <source>
        <dbReference type="ARBA" id="ARBA00022989"/>
    </source>
</evidence>
<dbReference type="GO" id="GO:0005886">
    <property type="term" value="C:plasma membrane"/>
    <property type="evidence" value="ECO:0007669"/>
    <property type="project" value="UniProtKB-SubCell"/>
</dbReference>
<evidence type="ECO:0000256" key="11">
    <source>
        <dbReference type="SAM" id="Phobius"/>
    </source>
</evidence>
<proteinExistence type="predicted"/>
<dbReference type="Pfam" id="PF00512">
    <property type="entry name" value="HisKA"/>
    <property type="match status" value="1"/>
</dbReference>
<evidence type="ECO:0000256" key="2">
    <source>
        <dbReference type="ARBA" id="ARBA00004651"/>
    </source>
</evidence>
<evidence type="ECO:0000313" key="13">
    <source>
        <dbReference type="Proteomes" id="UP000287237"/>
    </source>
</evidence>
<dbReference type="Pfam" id="PF02518">
    <property type="entry name" value="HATPase_c"/>
    <property type="match status" value="1"/>
</dbReference>
<evidence type="ECO:0000256" key="4">
    <source>
        <dbReference type="ARBA" id="ARBA00022475"/>
    </source>
</evidence>
<feature type="transmembrane region" description="Helical" evidence="11">
    <location>
        <begin position="134"/>
        <end position="156"/>
    </location>
</feature>
<dbReference type="PANTHER" id="PTHR45453:SF2">
    <property type="entry name" value="HISTIDINE KINASE"/>
    <property type="match status" value="1"/>
</dbReference>
<dbReference type="InterPro" id="IPR036097">
    <property type="entry name" value="HisK_dim/P_sf"/>
</dbReference>
<evidence type="ECO:0000256" key="1">
    <source>
        <dbReference type="ARBA" id="ARBA00000085"/>
    </source>
</evidence>
<reference evidence="12 13" key="1">
    <citation type="journal article" date="2019" name="Appl. Environ. Microbiol.">
        <title>Population genetics and characterization of Campylobacter jejuni isolates in western jackdaws and game birds in Finland.</title>
        <authorList>
            <person name="Kovanen S."/>
            <person name="Rossi M."/>
            <person name="Pohja-Mykra M."/>
            <person name="Nieminen T."/>
            <person name="Raunio-Saarnisto M."/>
            <person name="Sauvala M."/>
            <person name="Fredriksson-Ahomaa M."/>
            <person name="Hanninen M.L."/>
            <person name="Kivisto R."/>
        </authorList>
    </citation>
    <scope>NUCLEOTIDE SEQUENCE [LARGE SCALE GENOMIC DNA]</scope>
    <source>
        <strain evidence="12 13">CB296</strain>
    </source>
</reference>
<dbReference type="Proteomes" id="UP000287237">
    <property type="component" value="Unassembled WGS sequence"/>
</dbReference>